<dbReference type="OrthoDB" id="6437518at2759"/>
<evidence type="ECO:0000313" key="3">
    <source>
        <dbReference type="EMBL" id="GBM82412.1"/>
    </source>
</evidence>
<dbReference type="EMBL" id="BGPR01003008">
    <property type="protein sequence ID" value="GBM82412.1"/>
    <property type="molecule type" value="Genomic_DNA"/>
</dbReference>
<dbReference type="Proteomes" id="UP000499080">
    <property type="component" value="Unassembled WGS sequence"/>
</dbReference>
<dbReference type="Gene3D" id="3.30.420.10">
    <property type="entry name" value="Ribonuclease H-like superfamily/Ribonuclease H"/>
    <property type="match status" value="2"/>
</dbReference>
<dbReference type="InterPro" id="IPR052338">
    <property type="entry name" value="Transposase_5"/>
</dbReference>
<keyword evidence="4" id="KW-1185">Reference proteome</keyword>
<reference evidence="3 4" key="1">
    <citation type="journal article" date="2019" name="Sci. Rep.">
        <title>Orb-weaving spider Araneus ventricosus genome elucidates the spidroin gene catalogue.</title>
        <authorList>
            <person name="Kono N."/>
            <person name="Nakamura H."/>
            <person name="Ohtoshi R."/>
            <person name="Moran D.A.P."/>
            <person name="Shinohara A."/>
            <person name="Yoshida Y."/>
            <person name="Fujiwara M."/>
            <person name="Mori M."/>
            <person name="Tomita M."/>
            <person name="Arakawa K."/>
        </authorList>
    </citation>
    <scope>NUCLEOTIDE SEQUENCE [LARGE SCALE GENOMIC DNA]</scope>
</reference>
<dbReference type="InterPro" id="IPR038717">
    <property type="entry name" value="Tc1-like_DDE_dom"/>
</dbReference>
<evidence type="ECO:0000313" key="4">
    <source>
        <dbReference type="Proteomes" id="UP000499080"/>
    </source>
</evidence>
<dbReference type="Pfam" id="PF13358">
    <property type="entry name" value="DDE_3"/>
    <property type="match status" value="1"/>
</dbReference>
<evidence type="ECO:0000259" key="2">
    <source>
        <dbReference type="PROSITE" id="PS51457"/>
    </source>
</evidence>
<dbReference type="InterPro" id="IPR018379">
    <property type="entry name" value="BEN_domain"/>
</dbReference>
<feature type="coiled-coil region" evidence="1">
    <location>
        <begin position="121"/>
        <end position="183"/>
    </location>
</feature>
<feature type="domain" description="BEN" evidence="2">
    <location>
        <begin position="174"/>
        <end position="283"/>
    </location>
</feature>
<dbReference type="PROSITE" id="PS51457">
    <property type="entry name" value="BEN"/>
    <property type="match status" value="1"/>
</dbReference>
<dbReference type="GO" id="GO:0003677">
    <property type="term" value="F:DNA binding"/>
    <property type="evidence" value="ECO:0007669"/>
    <property type="project" value="InterPro"/>
</dbReference>
<accession>A0A4Y2IZV1</accession>
<evidence type="ECO:0000256" key="1">
    <source>
        <dbReference type="SAM" id="Coils"/>
    </source>
</evidence>
<protein>
    <submittedName>
        <fullName evidence="3">Transposable element Tcb1 transposase</fullName>
    </submittedName>
</protein>
<dbReference type="AlphaFoldDB" id="A0A4Y2IZV1"/>
<sequence length="462" mass="53974">MKLKDCIPQIDDDFNLDTWDPKEIIEVLWDNGKPYPANILQFGENKKLMDRLIDDLIIGIVNANEVPLIQDLSKRGKRNEKSSLKLEHHKVSLKRKHEQSDFFKAIRKTMNKGSDKDYTNCESLNEKLKQKNAEIEILQNELAKIESSLQETKRKYKEMKLKYKEKKRQVKEENKEVQGEMMKFGLKTIPAAKLALCRTDYSKYVGDLLDIRFGRETLSESVLKCSKSRTSKTNVLDEGTINDIMAHVMEKIQPITGLSGRRPIKKSLISTKNQKVRVEWATVNNDWTKKVWEDVLWSDESIYMLFGTDGIQWILHPQDTLFDPKYQIPTMKHRGGKFMVWGYVSRLGTGPLRQIQGIMDKCQYEDNDPKHRSKHIQNWFSRRHETLLDWPSQSPDLNIIEGVWAELKHRLLGRNARNADEKFSELEEEWKKIPLSFIQTLLDSMNLRCQAVIDAKGFATKY</sequence>
<dbReference type="InterPro" id="IPR036397">
    <property type="entry name" value="RNaseH_sf"/>
</dbReference>
<organism evidence="3 4">
    <name type="scientific">Araneus ventricosus</name>
    <name type="common">Orbweaver spider</name>
    <name type="synonym">Epeira ventricosa</name>
    <dbReference type="NCBI Taxonomy" id="182803"/>
    <lineage>
        <taxon>Eukaryota</taxon>
        <taxon>Metazoa</taxon>
        <taxon>Ecdysozoa</taxon>
        <taxon>Arthropoda</taxon>
        <taxon>Chelicerata</taxon>
        <taxon>Arachnida</taxon>
        <taxon>Araneae</taxon>
        <taxon>Araneomorphae</taxon>
        <taxon>Entelegynae</taxon>
        <taxon>Araneoidea</taxon>
        <taxon>Araneidae</taxon>
        <taxon>Araneus</taxon>
    </lineage>
</organism>
<gene>
    <name evidence="3" type="primary">TCB1_360</name>
    <name evidence="3" type="ORF">AVEN_84836_1</name>
</gene>
<comment type="caution">
    <text evidence="3">The sequence shown here is derived from an EMBL/GenBank/DDBJ whole genome shotgun (WGS) entry which is preliminary data.</text>
</comment>
<dbReference type="PANTHER" id="PTHR23022:SF134">
    <property type="entry name" value="TRANSPOSABLE ELEMENT TC1 TRANSPOSASE"/>
    <property type="match status" value="1"/>
</dbReference>
<name>A0A4Y2IZV1_ARAVE</name>
<proteinExistence type="predicted"/>
<keyword evidence="1" id="KW-0175">Coiled coil</keyword>
<dbReference type="PANTHER" id="PTHR23022">
    <property type="entry name" value="TRANSPOSABLE ELEMENT-RELATED"/>
    <property type="match status" value="1"/>
</dbReference>